<evidence type="ECO:0000256" key="3">
    <source>
        <dbReference type="ARBA" id="ARBA00022833"/>
    </source>
</evidence>
<dbReference type="Pfam" id="PF04828">
    <property type="entry name" value="GFA"/>
    <property type="match status" value="1"/>
</dbReference>
<keyword evidence="5" id="KW-0808">Transferase</keyword>
<dbReference type="PANTHER" id="PTHR28620:SF1">
    <property type="entry name" value="CENP-V_GFA DOMAIN-CONTAINING PROTEIN"/>
    <property type="match status" value="1"/>
</dbReference>
<accession>D5BRU5</accession>
<proteinExistence type="inferred from homology"/>
<dbReference type="PROSITE" id="PS51891">
    <property type="entry name" value="CENP_V_GFA"/>
    <property type="match status" value="1"/>
</dbReference>
<dbReference type="Proteomes" id="UP000007460">
    <property type="component" value="Chromosome"/>
</dbReference>
<dbReference type="OrthoDB" id="9805575at2"/>
<evidence type="ECO:0000259" key="4">
    <source>
        <dbReference type="PROSITE" id="PS51891"/>
    </source>
</evidence>
<sequence length="120" mass="13573">MTILKGSCHCGNIQFEVHTGLRDIVKCNCSLCSRKNALMAQAEPEEFVLVSGEDSLGLYQWNTGVARHYFCKNCGIYTHHWRRSKPCFAYNVACIEGVDKDNITEFTQVDGRSFSVTKED</sequence>
<dbReference type="KEGG" id="apb:SAR116_0749"/>
<dbReference type="InterPro" id="IPR011057">
    <property type="entry name" value="Mss4-like_sf"/>
</dbReference>
<gene>
    <name evidence="5" type="ordered locus">SAR116_0749</name>
</gene>
<evidence type="ECO:0000313" key="6">
    <source>
        <dbReference type="Proteomes" id="UP000007460"/>
    </source>
</evidence>
<comment type="similarity">
    <text evidence="1">Belongs to the Gfa family.</text>
</comment>
<dbReference type="eggNOG" id="COG3791">
    <property type="taxonomic scope" value="Bacteria"/>
</dbReference>
<dbReference type="GO" id="GO:0016846">
    <property type="term" value="F:carbon-sulfur lyase activity"/>
    <property type="evidence" value="ECO:0007669"/>
    <property type="project" value="InterPro"/>
</dbReference>
<feature type="domain" description="CENP-V/GFA" evidence="4">
    <location>
        <begin position="4"/>
        <end position="115"/>
    </location>
</feature>
<organism evidence="5 6">
    <name type="scientific">Puniceispirillum marinum (strain IMCC1322)</name>
    <dbReference type="NCBI Taxonomy" id="488538"/>
    <lineage>
        <taxon>Bacteria</taxon>
        <taxon>Pseudomonadati</taxon>
        <taxon>Pseudomonadota</taxon>
        <taxon>Alphaproteobacteria</taxon>
        <taxon>Candidatus Puniceispirillales</taxon>
        <taxon>Candidatus Puniceispirillaceae</taxon>
        <taxon>Candidatus Puniceispirillum</taxon>
    </lineage>
</organism>
<dbReference type="STRING" id="488538.SAR116_0749"/>
<dbReference type="EC" id="2.7.9.2" evidence="5"/>
<evidence type="ECO:0000313" key="5">
    <source>
        <dbReference type="EMBL" id="ADE38992.1"/>
    </source>
</evidence>
<dbReference type="InterPro" id="IPR006913">
    <property type="entry name" value="CENP-V/GFA"/>
</dbReference>
<keyword evidence="2" id="KW-0479">Metal-binding</keyword>
<dbReference type="GO" id="GO:0046872">
    <property type="term" value="F:metal ion binding"/>
    <property type="evidence" value="ECO:0007669"/>
    <property type="project" value="UniProtKB-KW"/>
</dbReference>
<name>D5BRU5_PUNMI</name>
<dbReference type="Gene3D" id="2.170.150.70">
    <property type="match status" value="1"/>
</dbReference>
<dbReference type="RefSeq" id="WP_013045621.1">
    <property type="nucleotide sequence ID" value="NC_014010.1"/>
</dbReference>
<dbReference type="InterPro" id="IPR052355">
    <property type="entry name" value="CENP-V-like"/>
</dbReference>
<reference evidence="5 6" key="1">
    <citation type="journal article" date="2010" name="J. Bacteriol.">
        <title>Complete genome sequence of "Candidatus Puniceispirillum marinum" IMCC1322, a representative of the SAR116 clade in the Alphaproteobacteria.</title>
        <authorList>
            <person name="Oh H.M."/>
            <person name="Kwon K.K."/>
            <person name="Kang I."/>
            <person name="Kang S.G."/>
            <person name="Lee J.H."/>
            <person name="Kim S.J."/>
            <person name="Cho J.C."/>
        </authorList>
    </citation>
    <scope>NUCLEOTIDE SEQUENCE [LARGE SCALE GENOMIC DNA]</scope>
    <source>
        <strain evidence="5 6">IMCC1322</strain>
    </source>
</reference>
<dbReference type="EMBL" id="CP001751">
    <property type="protein sequence ID" value="ADE38992.1"/>
    <property type="molecule type" value="Genomic_DNA"/>
</dbReference>
<dbReference type="HOGENOM" id="CLU_055491_7_5_5"/>
<protein>
    <submittedName>
        <fullName evidence="5">Glutathione-dependent formaldehyde-activating, GFA</fullName>
        <ecNumber evidence="5">2.7.9.2</ecNumber>
    </submittedName>
</protein>
<dbReference type="PANTHER" id="PTHR28620">
    <property type="entry name" value="CENTROMERE PROTEIN V"/>
    <property type="match status" value="1"/>
</dbReference>
<evidence type="ECO:0000256" key="1">
    <source>
        <dbReference type="ARBA" id="ARBA00005495"/>
    </source>
</evidence>
<dbReference type="AlphaFoldDB" id="D5BRU5"/>
<evidence type="ECO:0000256" key="2">
    <source>
        <dbReference type="ARBA" id="ARBA00022723"/>
    </source>
</evidence>
<dbReference type="SUPFAM" id="SSF51316">
    <property type="entry name" value="Mss4-like"/>
    <property type="match status" value="1"/>
</dbReference>
<keyword evidence="3" id="KW-0862">Zinc</keyword>
<keyword evidence="6" id="KW-1185">Reference proteome</keyword>
<dbReference type="GO" id="GO:0008986">
    <property type="term" value="F:pyruvate, water dikinase activity"/>
    <property type="evidence" value="ECO:0007669"/>
    <property type="project" value="UniProtKB-EC"/>
</dbReference>